<name>A0A6A4V6Y1_AMPAM</name>
<accession>A0A6A4V6Y1</accession>
<comment type="caution">
    <text evidence="1">The sequence shown here is derived from an EMBL/GenBank/DDBJ whole genome shotgun (WGS) entry which is preliminary data.</text>
</comment>
<dbReference type="AlphaFoldDB" id="A0A6A4V6Y1"/>
<evidence type="ECO:0000313" key="1">
    <source>
        <dbReference type="EMBL" id="KAF0287324.1"/>
    </source>
</evidence>
<proteinExistence type="predicted"/>
<keyword evidence="2" id="KW-1185">Reference proteome</keyword>
<gene>
    <name evidence="1" type="ORF">FJT64_014246</name>
</gene>
<reference evidence="1 2" key="1">
    <citation type="submission" date="2019-07" db="EMBL/GenBank/DDBJ databases">
        <title>Draft genome assembly of a fouling barnacle, Amphibalanus amphitrite (Darwin, 1854): The first reference genome for Thecostraca.</title>
        <authorList>
            <person name="Kim W."/>
        </authorList>
    </citation>
    <scope>NUCLEOTIDE SEQUENCE [LARGE SCALE GENOMIC DNA]</scope>
    <source>
        <strain evidence="1">SNU_AA5</strain>
        <tissue evidence="1">Soma without cirri and trophi</tissue>
    </source>
</reference>
<dbReference type="OrthoDB" id="6402879at2759"/>
<dbReference type="EMBL" id="VIIS01002199">
    <property type="protein sequence ID" value="KAF0287324.1"/>
    <property type="molecule type" value="Genomic_DNA"/>
</dbReference>
<sequence>MPYQLPSLEHECITSLLLHSNYVKAALQQVVSVELRAQITRRVIMSGKVTAVRVALNTWPKKTLALGDLCCRERLLSDHALSMEVENPRPGQLGGSPLSVGFISARFLEMTLSDRPGQLRHLDMTYYGMVTLPELEPILDALFEINRTDAEEGCHIKEPFSLSVGLAVSADHETSKELQKRARSLLRLLVRRSCPIEVLITNGSSDWGRGEQASLVERLNNLRLVGSGACDARIPMQPRPRPQPPAPLPVVAVVPDEPEEMRRQERVYGLVLSGCRRGVPRRIKEACEPSGPLRSLSVSRSLLSLFAASELHQLQRLTIVHGHGSALERPHEMDAFLDYLPQLRELQVLSIYEAVSKCQLRKLAAALPELPELRFCRVLAVSINPIGALAALGIGARQAPMLKMVHVKLDRKPTSDETLSLKTLTEVLSHRLGEPRRDNVGFYLTEGSYNPNDVEFIPL</sequence>
<protein>
    <submittedName>
        <fullName evidence="1">Uncharacterized protein</fullName>
    </submittedName>
</protein>
<dbReference type="Proteomes" id="UP000440578">
    <property type="component" value="Unassembled WGS sequence"/>
</dbReference>
<organism evidence="1 2">
    <name type="scientific">Amphibalanus amphitrite</name>
    <name type="common">Striped barnacle</name>
    <name type="synonym">Balanus amphitrite</name>
    <dbReference type="NCBI Taxonomy" id="1232801"/>
    <lineage>
        <taxon>Eukaryota</taxon>
        <taxon>Metazoa</taxon>
        <taxon>Ecdysozoa</taxon>
        <taxon>Arthropoda</taxon>
        <taxon>Crustacea</taxon>
        <taxon>Multicrustacea</taxon>
        <taxon>Cirripedia</taxon>
        <taxon>Thoracica</taxon>
        <taxon>Thoracicalcarea</taxon>
        <taxon>Balanomorpha</taxon>
        <taxon>Balanoidea</taxon>
        <taxon>Balanidae</taxon>
        <taxon>Amphibalaninae</taxon>
        <taxon>Amphibalanus</taxon>
    </lineage>
</organism>
<evidence type="ECO:0000313" key="2">
    <source>
        <dbReference type="Proteomes" id="UP000440578"/>
    </source>
</evidence>